<comment type="caution">
    <text evidence="2">The sequence shown here is derived from an EMBL/GenBank/DDBJ whole genome shotgun (WGS) entry which is preliminary data.</text>
</comment>
<evidence type="ECO:0000313" key="2">
    <source>
        <dbReference type="EMBL" id="KMO41195.1"/>
    </source>
</evidence>
<keyword evidence="3" id="KW-1185">Reference proteome</keyword>
<dbReference type="RefSeq" id="WP_048443296.1">
    <property type="nucleotide sequence ID" value="NZ_LABY01000036.1"/>
</dbReference>
<evidence type="ECO:0000313" key="3">
    <source>
        <dbReference type="Proteomes" id="UP000035955"/>
    </source>
</evidence>
<dbReference type="PATRIC" id="fig|298794.3.peg.5256"/>
<evidence type="ECO:0008006" key="4">
    <source>
        <dbReference type="Google" id="ProtNLM"/>
    </source>
</evidence>
<feature type="chain" id="PRO_5005281663" description="Chorismate lyase" evidence="1">
    <location>
        <begin position="22"/>
        <end position="230"/>
    </location>
</feature>
<proteinExistence type="predicted"/>
<accession>A0A0J6T167</accession>
<name>A0A0J6T167_9HYPH</name>
<dbReference type="InterPro" id="IPR028978">
    <property type="entry name" value="Chorismate_lyase_/UTRA_dom_sf"/>
</dbReference>
<dbReference type="OrthoDB" id="7862147at2"/>
<dbReference type="Proteomes" id="UP000035955">
    <property type="component" value="Unassembled WGS sequence"/>
</dbReference>
<sequence length="230" mass="25267">MPNARFLAPLLAVLAAGPARAEGPDWPDTYLSRVEAVAVVQSLNAALLASRSATATLEGWCATHRMAETPRLVARLERGVDKPASEETRRRLAVGPEEPLRYRRVRLACGEHVLSEADNWYVPARLTPEMNRVLETTDTPFGRAVSSLGTTRQTVGAEPLWQPLPEGWDQAAPPAPACGRLTVPERLFSHRAVLFTAERQPFSEVVETYTRAVLDFSRAPRPADPACPRP</sequence>
<organism evidence="2 3">
    <name type="scientific">Methylobacterium variabile</name>
    <dbReference type="NCBI Taxonomy" id="298794"/>
    <lineage>
        <taxon>Bacteria</taxon>
        <taxon>Pseudomonadati</taxon>
        <taxon>Pseudomonadota</taxon>
        <taxon>Alphaproteobacteria</taxon>
        <taxon>Hyphomicrobiales</taxon>
        <taxon>Methylobacteriaceae</taxon>
        <taxon>Methylobacterium</taxon>
    </lineage>
</organism>
<dbReference type="EMBL" id="LABY01000036">
    <property type="protein sequence ID" value="KMO41195.1"/>
    <property type="molecule type" value="Genomic_DNA"/>
</dbReference>
<keyword evidence="1" id="KW-0732">Signal</keyword>
<gene>
    <name evidence="2" type="ORF">VQ02_06235</name>
</gene>
<feature type="signal peptide" evidence="1">
    <location>
        <begin position="1"/>
        <end position="21"/>
    </location>
</feature>
<reference evidence="2 3" key="1">
    <citation type="submission" date="2015-03" db="EMBL/GenBank/DDBJ databases">
        <title>Genome sequencing of Methylobacterium variabile DSM 16961.</title>
        <authorList>
            <person name="Chaudhry V."/>
            <person name="Patil P.B."/>
        </authorList>
    </citation>
    <scope>NUCLEOTIDE SEQUENCE [LARGE SCALE GENOMIC DNA]</scope>
    <source>
        <strain evidence="2 3">DSM 16961</strain>
    </source>
</reference>
<evidence type="ECO:0000256" key="1">
    <source>
        <dbReference type="SAM" id="SignalP"/>
    </source>
</evidence>
<protein>
    <recommendedName>
        <fullName evidence="4">Chorismate lyase</fullName>
    </recommendedName>
</protein>
<dbReference type="Gene3D" id="3.40.1410.10">
    <property type="entry name" value="Chorismate lyase-like"/>
    <property type="match status" value="1"/>
</dbReference>
<dbReference type="SUPFAM" id="SSF64288">
    <property type="entry name" value="Chorismate lyase-like"/>
    <property type="match status" value="1"/>
</dbReference>
<dbReference type="AlphaFoldDB" id="A0A0J6T167"/>